<evidence type="ECO:0000256" key="1">
    <source>
        <dbReference type="SAM" id="Coils"/>
    </source>
</evidence>
<name>A0A6U3UZ08_9STRA</name>
<gene>
    <name evidence="2" type="ORF">DBRI00130_LOCUS42430</name>
</gene>
<feature type="coiled-coil region" evidence="1">
    <location>
        <begin position="36"/>
        <end position="98"/>
    </location>
</feature>
<accession>A0A6U3UZ08</accession>
<proteinExistence type="predicted"/>
<dbReference type="EMBL" id="HBNS01059014">
    <property type="protein sequence ID" value="CAE4664662.1"/>
    <property type="molecule type" value="Transcribed_RNA"/>
</dbReference>
<protein>
    <submittedName>
        <fullName evidence="2">Uncharacterized protein</fullName>
    </submittedName>
</protein>
<keyword evidence="1" id="KW-0175">Coiled coil</keyword>
<evidence type="ECO:0000313" key="2">
    <source>
        <dbReference type="EMBL" id="CAE4664662.1"/>
    </source>
</evidence>
<reference evidence="2" key="1">
    <citation type="submission" date="2021-01" db="EMBL/GenBank/DDBJ databases">
        <authorList>
            <person name="Corre E."/>
            <person name="Pelletier E."/>
            <person name="Niang G."/>
            <person name="Scheremetjew M."/>
            <person name="Finn R."/>
            <person name="Kale V."/>
            <person name="Holt S."/>
            <person name="Cochrane G."/>
            <person name="Meng A."/>
            <person name="Brown T."/>
            <person name="Cohen L."/>
        </authorList>
    </citation>
    <scope>NUCLEOTIDE SEQUENCE</scope>
    <source>
        <strain evidence="2">GSO104</strain>
    </source>
</reference>
<dbReference type="Gene3D" id="1.20.5.4090">
    <property type="match status" value="1"/>
</dbReference>
<organism evidence="2">
    <name type="scientific">Ditylum brightwellii</name>
    <dbReference type="NCBI Taxonomy" id="49249"/>
    <lineage>
        <taxon>Eukaryota</taxon>
        <taxon>Sar</taxon>
        <taxon>Stramenopiles</taxon>
        <taxon>Ochrophyta</taxon>
        <taxon>Bacillariophyta</taxon>
        <taxon>Mediophyceae</taxon>
        <taxon>Lithodesmiophycidae</taxon>
        <taxon>Lithodesmiales</taxon>
        <taxon>Lithodesmiaceae</taxon>
        <taxon>Ditylum</taxon>
    </lineage>
</organism>
<dbReference type="AlphaFoldDB" id="A0A6U3UZ08"/>
<sequence>MSDSISAGDRTSRLEAKLAEVSAATNAIAQSFANLYEDIKKENVGLKDEVDTLVDDVEQRENRIWELRKENREYRATVEKLSRKMKILTGVLGAMEEQRHQVLKVTGQWEDALLTADENCL</sequence>